<dbReference type="OrthoDB" id="276422at2759"/>
<name>A0A4Q2D0A5_9AGAR</name>
<dbReference type="Pfam" id="PF14700">
    <property type="entry name" value="RPOL_N"/>
    <property type="match status" value="1"/>
</dbReference>
<evidence type="ECO:0000256" key="8">
    <source>
        <dbReference type="ARBA" id="ARBA00048552"/>
    </source>
</evidence>
<keyword evidence="6" id="KW-0809">Transit peptide</keyword>
<dbReference type="GO" id="GO:0034245">
    <property type="term" value="C:mitochondrial DNA-directed RNA polymerase complex"/>
    <property type="evidence" value="ECO:0007669"/>
    <property type="project" value="TreeGrafter"/>
</dbReference>
<dbReference type="InterPro" id="IPR043502">
    <property type="entry name" value="DNA/RNA_pol_sf"/>
</dbReference>
<dbReference type="GO" id="GO:0001018">
    <property type="term" value="F:mitochondrial promoter sequence-specific DNA binding"/>
    <property type="evidence" value="ECO:0007669"/>
    <property type="project" value="TreeGrafter"/>
</dbReference>
<dbReference type="InterPro" id="IPR024075">
    <property type="entry name" value="DNA-dir_RNA_pol_helix_hairp_sf"/>
</dbReference>
<evidence type="ECO:0000313" key="13">
    <source>
        <dbReference type="Proteomes" id="UP000290288"/>
    </source>
</evidence>
<evidence type="ECO:0000256" key="9">
    <source>
        <dbReference type="RuleBase" id="RU003805"/>
    </source>
</evidence>
<dbReference type="GO" id="GO:0006390">
    <property type="term" value="P:mitochondrial transcription"/>
    <property type="evidence" value="ECO:0007669"/>
    <property type="project" value="TreeGrafter"/>
</dbReference>
<evidence type="ECO:0000259" key="11">
    <source>
        <dbReference type="SMART" id="SM01311"/>
    </source>
</evidence>
<keyword evidence="7 9" id="KW-0804">Transcription</keyword>
<feature type="region of interest" description="Disordered" evidence="10">
    <location>
        <begin position="1269"/>
        <end position="1290"/>
    </location>
</feature>
<dbReference type="EMBL" id="SDEE01001711">
    <property type="protein sequence ID" value="RXW11654.1"/>
    <property type="molecule type" value="Genomic_DNA"/>
</dbReference>
<accession>A0A4Q2D0A5</accession>
<keyword evidence="4 9" id="KW-0808">Transferase</keyword>
<comment type="similarity">
    <text evidence="1 9">Belongs to the phage and mitochondrial RNA polymerase family.</text>
</comment>
<feature type="domain" description="DNA-directed RNA polymerase N-terminal" evidence="11">
    <location>
        <begin position="296"/>
        <end position="613"/>
    </location>
</feature>
<evidence type="ECO:0000256" key="3">
    <source>
        <dbReference type="ARBA" id="ARBA00022478"/>
    </source>
</evidence>
<dbReference type="PANTHER" id="PTHR10102">
    <property type="entry name" value="DNA-DIRECTED RNA POLYMERASE, MITOCHONDRIAL"/>
    <property type="match status" value="1"/>
</dbReference>
<dbReference type="Pfam" id="PF00940">
    <property type="entry name" value="RNA_pol"/>
    <property type="match status" value="1"/>
</dbReference>
<dbReference type="GO" id="GO:0003899">
    <property type="term" value="F:DNA-directed RNA polymerase activity"/>
    <property type="evidence" value="ECO:0007669"/>
    <property type="project" value="UniProtKB-EC"/>
</dbReference>
<organism evidence="12 13">
    <name type="scientific">Candolleomyces aberdarensis</name>
    <dbReference type="NCBI Taxonomy" id="2316362"/>
    <lineage>
        <taxon>Eukaryota</taxon>
        <taxon>Fungi</taxon>
        <taxon>Dikarya</taxon>
        <taxon>Basidiomycota</taxon>
        <taxon>Agaricomycotina</taxon>
        <taxon>Agaricomycetes</taxon>
        <taxon>Agaricomycetidae</taxon>
        <taxon>Agaricales</taxon>
        <taxon>Agaricineae</taxon>
        <taxon>Psathyrellaceae</taxon>
        <taxon>Candolleomyces</taxon>
    </lineage>
</organism>
<proteinExistence type="inferred from homology"/>
<comment type="function">
    <text evidence="9">DNA-dependent RNA polymerase catalyzes the transcription of DNA into RNA using the four ribonucleoside triphosphates as substrates.</text>
</comment>
<comment type="caution">
    <text evidence="12">The sequence shown here is derived from an EMBL/GenBank/DDBJ whole genome shotgun (WGS) entry which is preliminary data.</text>
</comment>
<evidence type="ECO:0000256" key="5">
    <source>
        <dbReference type="ARBA" id="ARBA00022695"/>
    </source>
</evidence>
<dbReference type="PROSITE" id="PS00900">
    <property type="entry name" value="RNA_POL_PHAGE_1"/>
    <property type="match status" value="1"/>
</dbReference>
<dbReference type="InterPro" id="IPR011990">
    <property type="entry name" value="TPR-like_helical_dom_sf"/>
</dbReference>
<dbReference type="Gene3D" id="1.10.150.20">
    <property type="entry name" value="5' to 3' exonuclease, C-terminal subdomain"/>
    <property type="match status" value="1"/>
</dbReference>
<evidence type="ECO:0000313" key="12">
    <source>
        <dbReference type="EMBL" id="RXW11654.1"/>
    </source>
</evidence>
<dbReference type="InterPro" id="IPR029262">
    <property type="entry name" value="RPOL_N"/>
</dbReference>
<dbReference type="InterPro" id="IPR037159">
    <property type="entry name" value="RNA_POL_N_sf"/>
</dbReference>
<dbReference type="InterPro" id="IPR046950">
    <property type="entry name" value="DNA-dir_Rpol_C_phage-type"/>
</dbReference>
<dbReference type="STRING" id="2316362.A0A4Q2D0A5"/>
<dbReference type="Gene3D" id="1.25.40.10">
    <property type="entry name" value="Tetratricopeptide repeat domain"/>
    <property type="match status" value="1"/>
</dbReference>
<comment type="catalytic activity">
    <reaction evidence="8 9">
        <text>RNA(n) + a ribonucleoside 5'-triphosphate = RNA(n+1) + diphosphate</text>
        <dbReference type="Rhea" id="RHEA:21248"/>
        <dbReference type="Rhea" id="RHEA-COMP:14527"/>
        <dbReference type="Rhea" id="RHEA-COMP:17342"/>
        <dbReference type="ChEBI" id="CHEBI:33019"/>
        <dbReference type="ChEBI" id="CHEBI:61557"/>
        <dbReference type="ChEBI" id="CHEBI:140395"/>
        <dbReference type="EC" id="2.7.7.6"/>
    </reaction>
</comment>
<dbReference type="FunFam" id="1.10.287.280:FF:000001">
    <property type="entry name" value="DNA-directed RNA polymerase"/>
    <property type="match status" value="1"/>
</dbReference>
<sequence>MSASSDAELEPYHGLEDHESFARQSPTMDGRFHQIQLAHLQSRRVEYLFATAEQKKEIALSASNHLVMLAEKAGRQDKLAVMDACLHNLYSVPRAKTLFNRLRHEKQSVLSTNIYNRVMSSYLQMAAQEEYNRVMWVSEAWEVYRAMVSGNEGVLPDHQTYALALNAWRQFSDIPEGADYKTILFHITTDSRKISLLDIVAHPCIPTQEDAADITKALARIALEKQDIDTVNILAKAASIASGDNLKIPEAVTALKHTTDESGKVVSEVPFNIQNLRDHLANVAYARQVLPDDMVARQRHLELSAYDMAAERLKFQHDKMNERGLDNRYQDKVLQEYMYSWHSKLSERLAKEIKIIEQEEANKIFRNSATELTPYLSLVAPDRLSMITILEAMRLTGTGGISNGMKTTRAMVTIGKAVENEYKARMCKTNGISLPSVTRPDETVFTEFGYSNLHQRRLAAARQMTVGESWTAPWSQLTRAQVGGVLLECLMDIAEITRSAKDRKTGEVVYDTQPAFYHGYEFVRGNKLGVIKVNTAVSERIAKDPLGGVVHPRLLPMLIPPKPWVGPSDGAYLFSKASLMRFKESVEQQKYLEAAVRSGNVELVMEGLNVLGRTPWKINKQVFDVVIQIWNSGERVGKIPPAQYDEAEPQAPVDESDLSARSIWLQKHKLWQQNVANNHSDRCSVNYKIEIARVYADETIYFPHNLDFRGRAYPIPPHLNHMGDDLSRGLLQFATTKPLGERGFRWLKIHLANLCGFDKADFDERVEWVHERVDQIKESAHNPLGGSRWWMKADDPWQCLAVCFELTAALESGDPLNFQSSLPVHQDGTCNGLQHYAAMGGDSQGAAQVNLAPVDRPSDVYTFVGKKVERLVDEDAKNGNVHAIALQGKITRKVVKQTVMTTVYGVTFVGARDQLHKQLSDRGDIPEELCWLSSAYLAKKVLACIGDTFVGAQSIQTWLNLCARLISKSISPERFERRVVKQQEEMEKKEKAKLKKKAKAAKGLAASSSSSKAKAVVVSAEDLEEGEEDEGRSKKPFAVPMAKMKKEQMTSVIWTTALGLPIVQPYRKSARRQVMTNLQSVYISDPNVPSEVNTMKQASAFPPNFVHSLDATHMILTAIECSSRNLTFAAVHDSYWTHACDIDQMSAIIRDTFINLHASDMLKRLSAEFKERYKNYRIPVMHLERQTSLNKKLVAAGARVKMSPEQAATYKALGTLIEVTEETSEQAKVVESDLAGLDGVVVTSSPKKDSDLPSAADLAKDILASLKEGEDASASSTEVEETPEAQKGSALKEENLEYLMNKFVDVTELLPPLPEKGSFDVNDIRKSLYFFS</sequence>
<dbReference type="SUPFAM" id="SSF56672">
    <property type="entry name" value="DNA/RNA polymerases"/>
    <property type="match status" value="1"/>
</dbReference>
<dbReference type="Gene3D" id="1.10.1320.10">
    <property type="entry name" value="DNA-directed RNA polymerase, N-terminal domain"/>
    <property type="match status" value="1"/>
</dbReference>
<gene>
    <name evidence="12" type="ORF">EST38_g14201</name>
</gene>
<evidence type="ECO:0000256" key="1">
    <source>
        <dbReference type="ARBA" id="ARBA00009493"/>
    </source>
</evidence>
<dbReference type="InterPro" id="IPR002092">
    <property type="entry name" value="DNA-dir_Rpol_phage-type"/>
</dbReference>
<keyword evidence="3 9" id="KW-0240">DNA-directed RNA polymerase</keyword>
<dbReference type="Proteomes" id="UP000290288">
    <property type="component" value="Unassembled WGS sequence"/>
</dbReference>
<dbReference type="PROSITE" id="PS00489">
    <property type="entry name" value="RNA_POL_PHAGE_2"/>
    <property type="match status" value="1"/>
</dbReference>
<evidence type="ECO:0000256" key="10">
    <source>
        <dbReference type="SAM" id="MobiDB-lite"/>
    </source>
</evidence>
<dbReference type="EC" id="2.7.7.6" evidence="2 9"/>
<dbReference type="SMART" id="SM01311">
    <property type="entry name" value="RPOL_N"/>
    <property type="match status" value="1"/>
</dbReference>
<keyword evidence="13" id="KW-1185">Reference proteome</keyword>
<evidence type="ECO:0000256" key="2">
    <source>
        <dbReference type="ARBA" id="ARBA00012418"/>
    </source>
</evidence>
<evidence type="ECO:0000256" key="4">
    <source>
        <dbReference type="ARBA" id="ARBA00022679"/>
    </source>
</evidence>
<evidence type="ECO:0000256" key="6">
    <source>
        <dbReference type="ARBA" id="ARBA00022946"/>
    </source>
</evidence>
<reference evidence="12 13" key="1">
    <citation type="submission" date="2019-01" db="EMBL/GenBank/DDBJ databases">
        <title>Draft genome sequence of Psathyrella aberdarensis IHI B618.</title>
        <authorList>
            <person name="Buettner E."/>
            <person name="Kellner H."/>
        </authorList>
    </citation>
    <scope>NUCLEOTIDE SEQUENCE [LARGE SCALE GENOMIC DNA]</scope>
    <source>
        <strain evidence="12 13">IHI B618</strain>
    </source>
</reference>
<protein>
    <recommendedName>
        <fullName evidence="2 9">DNA-directed RNA polymerase</fullName>
        <ecNumber evidence="2 9">2.7.7.6</ecNumber>
    </recommendedName>
</protein>
<dbReference type="Gene3D" id="1.10.287.260">
    <property type="match status" value="1"/>
</dbReference>
<keyword evidence="5 9" id="KW-0548">Nucleotidyltransferase</keyword>
<dbReference type="Gene3D" id="1.10.287.280">
    <property type="match status" value="1"/>
</dbReference>
<dbReference type="PANTHER" id="PTHR10102:SF0">
    <property type="entry name" value="DNA-DIRECTED RNA POLYMERASE, MITOCHONDRIAL"/>
    <property type="match status" value="1"/>
</dbReference>
<evidence type="ECO:0000256" key="7">
    <source>
        <dbReference type="ARBA" id="ARBA00023163"/>
    </source>
</evidence>